<dbReference type="OrthoDB" id="4369514at2"/>
<organism evidence="1 2">
    <name type="scientific">Mycolicibacterium peregrinum</name>
    <name type="common">Mycobacterium peregrinum</name>
    <dbReference type="NCBI Taxonomy" id="43304"/>
    <lineage>
        <taxon>Bacteria</taxon>
        <taxon>Bacillati</taxon>
        <taxon>Actinomycetota</taxon>
        <taxon>Actinomycetes</taxon>
        <taxon>Mycobacteriales</taxon>
        <taxon>Mycobacteriaceae</taxon>
        <taxon>Mycolicibacterium</taxon>
    </lineage>
</organism>
<protein>
    <submittedName>
        <fullName evidence="1">Uncharacterized protein</fullName>
    </submittedName>
</protein>
<dbReference type="AlphaFoldDB" id="A0A1A0V7W1"/>
<reference evidence="2" key="1">
    <citation type="submission" date="2016-06" db="EMBL/GenBank/DDBJ databases">
        <authorList>
            <person name="Sutton G."/>
            <person name="Brinkac L."/>
            <person name="Sanka R."/>
            <person name="Adams M."/>
            <person name="Lau E."/>
            <person name="Mehaffy C."/>
            <person name="Tameris M."/>
            <person name="Hatherill M."/>
            <person name="Hanekom W."/>
            <person name="Mahomed H."/>
            <person name="Mcshane H."/>
        </authorList>
    </citation>
    <scope>NUCLEOTIDE SEQUENCE [LARGE SCALE GENOMIC DNA]</scope>
    <source>
        <strain evidence="2">852002-10433_SCH5171157</strain>
    </source>
</reference>
<dbReference type="EMBL" id="LZSY01000204">
    <property type="protein sequence ID" value="OBB79337.1"/>
    <property type="molecule type" value="Genomic_DNA"/>
</dbReference>
<evidence type="ECO:0000313" key="2">
    <source>
        <dbReference type="Proteomes" id="UP000094008"/>
    </source>
</evidence>
<dbReference type="Proteomes" id="UP000094008">
    <property type="component" value="Unassembled WGS sequence"/>
</dbReference>
<dbReference type="RefSeq" id="WP_064888118.1">
    <property type="nucleotide sequence ID" value="NZ_LZSY01000204.1"/>
</dbReference>
<evidence type="ECO:0000313" key="1">
    <source>
        <dbReference type="EMBL" id="OBB79337.1"/>
    </source>
</evidence>
<dbReference type="Pfam" id="PF08310">
    <property type="entry name" value="LGFP"/>
    <property type="match status" value="1"/>
</dbReference>
<accession>A0A1A0V7W1</accession>
<sequence length="292" mass="32184">MPGSRSTLASTELYDFVHANINLDPDNLYKKLVPGQKLLDNRWAAPGVVLVDGIRDRLIDITKYLVPAVEAIDQKAKSLGWDLHPAGRSRTVNAVKRYSVIPFGSDDLDVRTRSTQVTSRDYSNATGVVTIYYTEQRGAFVVYGGIRERFLALGGPASYLGFPTSDEDGNGKQGNDNVRWSHFDGGTLYWTPQRGTYAEVSVNAVTQRYETWRLTALDVTGLAPGSQFNVYGLGMYDLPETKRQGFGFAGAGPDSTYYGFGVSETHILSEADLAKQFLVVEKFTNRSGRVTP</sequence>
<name>A0A1A0V7W1_MYCPR</name>
<dbReference type="InterPro" id="IPR013207">
    <property type="entry name" value="LGFP"/>
</dbReference>
<comment type="caution">
    <text evidence="1">The sequence shown here is derived from an EMBL/GenBank/DDBJ whole genome shotgun (WGS) entry which is preliminary data.</text>
</comment>
<proteinExistence type="predicted"/>
<gene>
    <name evidence="1" type="ORF">A5779_12685</name>
</gene>